<evidence type="ECO:0000256" key="1">
    <source>
        <dbReference type="SAM" id="MobiDB-lite"/>
    </source>
</evidence>
<sequence length="89" mass="9601">MSCSSVSRGSESDAPTKRSAPMLSLGIQTGHILNRDGHVVTPFPTPRALPPLVQTARSVAGSRTTGDQQELDKFDKYFGEFIFASECSK</sequence>
<keyword evidence="3" id="KW-1185">Reference proteome</keyword>
<dbReference type="EMBL" id="MCFI01000021">
    <property type="protein sequence ID" value="ORY76994.1"/>
    <property type="molecule type" value="Genomic_DNA"/>
</dbReference>
<protein>
    <submittedName>
        <fullName evidence="2">Uncharacterized protein</fullName>
    </submittedName>
</protein>
<evidence type="ECO:0000313" key="2">
    <source>
        <dbReference type="EMBL" id="ORY76994.1"/>
    </source>
</evidence>
<proteinExistence type="predicted"/>
<dbReference type="AlphaFoldDB" id="A0A1Y2F0H8"/>
<name>A0A1Y2F0H8_PROLT</name>
<dbReference type="Proteomes" id="UP000193685">
    <property type="component" value="Unassembled WGS sequence"/>
</dbReference>
<dbReference type="RefSeq" id="XP_040722834.1">
    <property type="nucleotide sequence ID" value="XM_040871573.1"/>
</dbReference>
<dbReference type="GeneID" id="63788172"/>
<evidence type="ECO:0000313" key="3">
    <source>
        <dbReference type="Proteomes" id="UP000193685"/>
    </source>
</evidence>
<reference evidence="2 3" key="1">
    <citation type="submission" date="2016-07" db="EMBL/GenBank/DDBJ databases">
        <title>Pervasive Adenine N6-methylation of Active Genes in Fungi.</title>
        <authorList>
            <consortium name="DOE Joint Genome Institute"/>
            <person name="Mondo S.J."/>
            <person name="Dannebaum R.O."/>
            <person name="Kuo R.C."/>
            <person name="Labutti K."/>
            <person name="Haridas S."/>
            <person name="Kuo A."/>
            <person name="Salamov A."/>
            <person name="Ahrendt S.R."/>
            <person name="Lipzen A."/>
            <person name="Sullivan W."/>
            <person name="Andreopoulos W.B."/>
            <person name="Clum A."/>
            <person name="Lindquist E."/>
            <person name="Daum C."/>
            <person name="Ramamoorthy G.K."/>
            <person name="Gryganskyi A."/>
            <person name="Culley D."/>
            <person name="Magnuson J.K."/>
            <person name="James T.Y."/>
            <person name="O'Malley M.A."/>
            <person name="Stajich J.E."/>
            <person name="Spatafora J.W."/>
            <person name="Visel A."/>
            <person name="Grigoriev I.V."/>
        </authorList>
    </citation>
    <scope>NUCLEOTIDE SEQUENCE [LARGE SCALE GENOMIC DNA]</scope>
    <source>
        <strain evidence="2 3">12-1054</strain>
    </source>
</reference>
<comment type="caution">
    <text evidence="2">The sequence shown here is derived from an EMBL/GenBank/DDBJ whole genome shotgun (WGS) entry which is preliminary data.</text>
</comment>
<organism evidence="2 3">
    <name type="scientific">Protomyces lactucae-debilis</name>
    <dbReference type="NCBI Taxonomy" id="2754530"/>
    <lineage>
        <taxon>Eukaryota</taxon>
        <taxon>Fungi</taxon>
        <taxon>Dikarya</taxon>
        <taxon>Ascomycota</taxon>
        <taxon>Taphrinomycotina</taxon>
        <taxon>Taphrinomycetes</taxon>
        <taxon>Taphrinales</taxon>
        <taxon>Protomycetaceae</taxon>
        <taxon>Protomyces</taxon>
    </lineage>
</organism>
<feature type="region of interest" description="Disordered" evidence="1">
    <location>
        <begin position="1"/>
        <end position="22"/>
    </location>
</feature>
<gene>
    <name evidence="2" type="ORF">BCR37DRAFT_395080</name>
</gene>
<accession>A0A1Y2F0H8</accession>